<reference evidence="3" key="1">
    <citation type="submission" date="2021-02" db="EMBL/GenBank/DDBJ databases">
        <authorList>
            <person name="Nowell W R."/>
        </authorList>
    </citation>
    <scope>NUCLEOTIDE SEQUENCE</scope>
</reference>
<dbReference type="AlphaFoldDB" id="A0A819RRP5"/>
<comment type="caution">
    <text evidence="3">The sequence shown here is derived from an EMBL/GenBank/DDBJ whole genome shotgun (WGS) entry which is preliminary data.</text>
</comment>
<name>A0A819RRP5_9BILA</name>
<sequence length="303" mass="35198">MVYSVKIRNKKYTSFQSLCEGGLETIKYYKGRTYPTVAINLDPIIREWFCNVNCPPNEKVYYRTTRHTGTRTYFVERVDEGKPVLKVHMQSTDQKQSRKTGTFEILSSHDELYKILNDSIEALRNNGKHLETAGYHREMSKYFDIGRDRLNYVLKWIHDNIEVDRTVSNTSSVDNNYDSCTDFNDDNVHHQYFIDHDNDQNDEEQTIEHDGSNDGGNQSTRKLTVAKESALTQSPVSTKKTKSKKNSRKRVNSELMGSLQLSQPKTLNRTLENLTIWNNKAAAFKTMAPLDRKQRRVALQRNQ</sequence>
<dbReference type="EMBL" id="CAJNOO010000066">
    <property type="protein sequence ID" value="CAF0781497.1"/>
    <property type="molecule type" value="Genomic_DNA"/>
</dbReference>
<evidence type="ECO:0000313" key="4">
    <source>
        <dbReference type="Proteomes" id="UP000663823"/>
    </source>
</evidence>
<organism evidence="3 4">
    <name type="scientific">Rotaria sordida</name>
    <dbReference type="NCBI Taxonomy" id="392033"/>
    <lineage>
        <taxon>Eukaryota</taxon>
        <taxon>Metazoa</taxon>
        <taxon>Spiralia</taxon>
        <taxon>Gnathifera</taxon>
        <taxon>Rotifera</taxon>
        <taxon>Eurotatoria</taxon>
        <taxon>Bdelloidea</taxon>
        <taxon>Philodinida</taxon>
        <taxon>Philodinidae</taxon>
        <taxon>Rotaria</taxon>
    </lineage>
</organism>
<dbReference type="EMBL" id="CAJOAX010009149">
    <property type="protein sequence ID" value="CAF4050449.1"/>
    <property type="molecule type" value="Genomic_DNA"/>
</dbReference>
<accession>A0A819RRP5</accession>
<evidence type="ECO:0000313" key="3">
    <source>
        <dbReference type="EMBL" id="CAF4050449.1"/>
    </source>
</evidence>
<proteinExistence type="predicted"/>
<evidence type="ECO:0000313" key="2">
    <source>
        <dbReference type="EMBL" id="CAF0781497.1"/>
    </source>
</evidence>
<gene>
    <name evidence="3" type="ORF">OTI717_LOCUS31608</name>
    <name evidence="2" type="ORF">RFH988_LOCUS2927</name>
</gene>
<feature type="compositionally biased region" description="Basic residues" evidence="1">
    <location>
        <begin position="239"/>
        <end position="250"/>
    </location>
</feature>
<dbReference type="Proteomes" id="UP000663823">
    <property type="component" value="Unassembled WGS sequence"/>
</dbReference>
<protein>
    <submittedName>
        <fullName evidence="3">Uncharacterized protein</fullName>
    </submittedName>
</protein>
<dbReference type="Proteomes" id="UP000663882">
    <property type="component" value="Unassembled WGS sequence"/>
</dbReference>
<dbReference type="OrthoDB" id="10402139at2759"/>
<evidence type="ECO:0000256" key="1">
    <source>
        <dbReference type="SAM" id="MobiDB-lite"/>
    </source>
</evidence>
<feature type="region of interest" description="Disordered" evidence="1">
    <location>
        <begin position="229"/>
        <end position="261"/>
    </location>
</feature>